<dbReference type="GO" id="GO:0005524">
    <property type="term" value="F:ATP binding"/>
    <property type="evidence" value="ECO:0007669"/>
    <property type="project" value="UniProtKB-KW"/>
</dbReference>
<evidence type="ECO:0000256" key="6">
    <source>
        <dbReference type="ARBA" id="ARBA00022840"/>
    </source>
</evidence>
<comment type="caution">
    <text evidence="11">The sequence shown here is derived from an EMBL/GenBank/DDBJ whole genome shotgun (WGS) entry which is preliminary data.</text>
</comment>
<evidence type="ECO:0000256" key="1">
    <source>
        <dbReference type="ARBA" id="ARBA00012513"/>
    </source>
</evidence>
<proteinExistence type="predicted"/>
<organism evidence="11 12">
    <name type="scientific">Rhizoctonia solani</name>
    <dbReference type="NCBI Taxonomy" id="456999"/>
    <lineage>
        <taxon>Eukaryota</taxon>
        <taxon>Fungi</taxon>
        <taxon>Dikarya</taxon>
        <taxon>Basidiomycota</taxon>
        <taxon>Agaricomycotina</taxon>
        <taxon>Agaricomycetes</taxon>
        <taxon>Cantharellales</taxon>
        <taxon>Ceratobasidiaceae</taxon>
        <taxon>Rhizoctonia</taxon>
    </lineage>
</organism>
<evidence type="ECO:0000259" key="10">
    <source>
        <dbReference type="PROSITE" id="PS50032"/>
    </source>
</evidence>
<dbReference type="Gene3D" id="3.30.310.80">
    <property type="entry name" value="Kinase associated domain 1, KA1"/>
    <property type="match status" value="1"/>
</dbReference>
<dbReference type="GO" id="GO:0004674">
    <property type="term" value="F:protein serine/threonine kinase activity"/>
    <property type="evidence" value="ECO:0007669"/>
    <property type="project" value="UniProtKB-KW"/>
</dbReference>
<protein>
    <recommendedName>
        <fullName evidence="1">non-specific serine/threonine protein kinase</fullName>
        <ecNumber evidence="1">2.7.11.1</ecNumber>
    </recommendedName>
</protein>
<dbReference type="PROSITE" id="PS50032">
    <property type="entry name" value="KA1"/>
    <property type="match status" value="1"/>
</dbReference>
<keyword evidence="4" id="KW-0547">Nucleotide-binding</keyword>
<feature type="region of interest" description="Disordered" evidence="9">
    <location>
        <begin position="74"/>
        <end position="173"/>
    </location>
</feature>
<keyword evidence="6" id="KW-0067">ATP-binding</keyword>
<dbReference type="Proteomes" id="UP000663850">
    <property type="component" value="Unassembled WGS sequence"/>
</dbReference>
<evidence type="ECO:0000256" key="8">
    <source>
        <dbReference type="ARBA" id="ARBA00048679"/>
    </source>
</evidence>
<evidence type="ECO:0000256" key="4">
    <source>
        <dbReference type="ARBA" id="ARBA00022741"/>
    </source>
</evidence>
<evidence type="ECO:0000256" key="9">
    <source>
        <dbReference type="SAM" id="MobiDB-lite"/>
    </source>
</evidence>
<gene>
    <name evidence="11" type="ORF">RDB_LOCUS114879</name>
</gene>
<dbReference type="EC" id="2.7.11.1" evidence="1"/>
<evidence type="ECO:0000256" key="5">
    <source>
        <dbReference type="ARBA" id="ARBA00022777"/>
    </source>
</evidence>
<evidence type="ECO:0000313" key="12">
    <source>
        <dbReference type="Proteomes" id="UP000663850"/>
    </source>
</evidence>
<dbReference type="EMBL" id="CAJMWZ010006213">
    <property type="protein sequence ID" value="CAE6518263.1"/>
    <property type="molecule type" value="Genomic_DNA"/>
</dbReference>
<feature type="domain" description="KA1" evidence="10">
    <location>
        <begin position="197"/>
        <end position="246"/>
    </location>
</feature>
<sequence length="246" mass="27263">KEVKEEERVESGSEGKEDAKPIYLKGLFSVATTSTKQAHVIKADIKRVLDRMQVQHREIRGGFECIHVPSIDLSSLSAPTGEEPPRRSVVRKGSRLSFGKKGERDEKKPPLPAPISTEEKKPEEKKPEEGKKDTSRSSLSFAPKSTDGRTTPTGTGTVSPTAPSPNRTKFLPPIPRDFVDKGGNGNTEAPEDIWENGTTNELCVRFEISIVKVPLLPLHGIQFRRVGGDGWQYQMLARRVLTELKL</sequence>
<dbReference type="AlphaFoldDB" id="A0A8H3HLH0"/>
<evidence type="ECO:0000256" key="2">
    <source>
        <dbReference type="ARBA" id="ARBA00022527"/>
    </source>
</evidence>
<comment type="catalytic activity">
    <reaction evidence="8">
        <text>L-seryl-[protein] + ATP = O-phospho-L-seryl-[protein] + ADP + H(+)</text>
        <dbReference type="Rhea" id="RHEA:17989"/>
        <dbReference type="Rhea" id="RHEA-COMP:9863"/>
        <dbReference type="Rhea" id="RHEA-COMP:11604"/>
        <dbReference type="ChEBI" id="CHEBI:15378"/>
        <dbReference type="ChEBI" id="CHEBI:29999"/>
        <dbReference type="ChEBI" id="CHEBI:30616"/>
        <dbReference type="ChEBI" id="CHEBI:83421"/>
        <dbReference type="ChEBI" id="CHEBI:456216"/>
        <dbReference type="EC" id="2.7.11.1"/>
    </reaction>
</comment>
<feature type="compositionally biased region" description="Basic and acidic residues" evidence="9">
    <location>
        <begin position="117"/>
        <end position="135"/>
    </location>
</feature>
<feature type="non-terminal residue" evidence="11">
    <location>
        <position position="246"/>
    </location>
</feature>
<name>A0A8H3HLH0_9AGAM</name>
<accession>A0A8H3HLH0</accession>
<dbReference type="InterPro" id="IPR028375">
    <property type="entry name" value="KA1/Ssp2_C"/>
</dbReference>
<keyword evidence="2" id="KW-0723">Serine/threonine-protein kinase</keyword>
<keyword evidence="3" id="KW-0808">Transferase</keyword>
<keyword evidence="5" id="KW-0418">Kinase</keyword>
<feature type="compositionally biased region" description="Basic and acidic residues" evidence="9">
    <location>
        <begin position="100"/>
        <end position="109"/>
    </location>
</feature>
<evidence type="ECO:0000313" key="11">
    <source>
        <dbReference type="EMBL" id="CAE6518263.1"/>
    </source>
</evidence>
<dbReference type="Pfam" id="PF02149">
    <property type="entry name" value="KA1"/>
    <property type="match status" value="1"/>
</dbReference>
<dbReference type="SUPFAM" id="SSF103243">
    <property type="entry name" value="KA1-like"/>
    <property type="match status" value="1"/>
</dbReference>
<comment type="catalytic activity">
    <reaction evidence="7">
        <text>L-threonyl-[protein] + ATP = O-phospho-L-threonyl-[protein] + ADP + H(+)</text>
        <dbReference type="Rhea" id="RHEA:46608"/>
        <dbReference type="Rhea" id="RHEA-COMP:11060"/>
        <dbReference type="Rhea" id="RHEA-COMP:11605"/>
        <dbReference type="ChEBI" id="CHEBI:15378"/>
        <dbReference type="ChEBI" id="CHEBI:30013"/>
        <dbReference type="ChEBI" id="CHEBI:30616"/>
        <dbReference type="ChEBI" id="CHEBI:61977"/>
        <dbReference type="ChEBI" id="CHEBI:456216"/>
        <dbReference type="EC" id="2.7.11.1"/>
    </reaction>
</comment>
<evidence type="ECO:0000256" key="3">
    <source>
        <dbReference type="ARBA" id="ARBA00022679"/>
    </source>
</evidence>
<reference evidence="11" key="1">
    <citation type="submission" date="2021-01" db="EMBL/GenBank/DDBJ databases">
        <authorList>
            <person name="Kaushik A."/>
        </authorList>
    </citation>
    <scope>NUCLEOTIDE SEQUENCE</scope>
    <source>
        <strain evidence="11">Type strain: AG8-Rh-89/</strain>
    </source>
</reference>
<evidence type="ECO:0000256" key="7">
    <source>
        <dbReference type="ARBA" id="ARBA00047899"/>
    </source>
</evidence>
<feature type="compositionally biased region" description="Low complexity" evidence="9">
    <location>
        <begin position="148"/>
        <end position="165"/>
    </location>
</feature>
<dbReference type="InterPro" id="IPR001772">
    <property type="entry name" value="KA1_dom"/>
</dbReference>